<proteinExistence type="predicted"/>
<protein>
    <submittedName>
        <fullName evidence="1">Uncharacterized protein</fullName>
    </submittedName>
</protein>
<dbReference type="EMBL" id="AP028916">
    <property type="protein sequence ID" value="BES97438.1"/>
    <property type="molecule type" value="Genomic_DNA"/>
</dbReference>
<gene>
    <name evidence="1" type="ORF">NTJ_10252</name>
</gene>
<evidence type="ECO:0000313" key="1">
    <source>
        <dbReference type="EMBL" id="BES97438.1"/>
    </source>
</evidence>
<organism evidence="1 2">
    <name type="scientific">Nesidiocoris tenuis</name>
    <dbReference type="NCBI Taxonomy" id="355587"/>
    <lineage>
        <taxon>Eukaryota</taxon>
        <taxon>Metazoa</taxon>
        <taxon>Ecdysozoa</taxon>
        <taxon>Arthropoda</taxon>
        <taxon>Hexapoda</taxon>
        <taxon>Insecta</taxon>
        <taxon>Pterygota</taxon>
        <taxon>Neoptera</taxon>
        <taxon>Paraneoptera</taxon>
        <taxon>Hemiptera</taxon>
        <taxon>Heteroptera</taxon>
        <taxon>Panheteroptera</taxon>
        <taxon>Cimicomorpha</taxon>
        <taxon>Miridae</taxon>
        <taxon>Dicyphina</taxon>
        <taxon>Nesidiocoris</taxon>
    </lineage>
</organism>
<name>A0ABN7AZ46_9HEMI</name>
<sequence>MNLATTWKDLSSEVEQTALHSRSSPRVDWLGPGKLVLAQSVGAEDPKMGKRGKRIQYTGKTREFLLCGSGPERAIDFPVPVVTSPAKIGCVTRGENRAVRPSLRIAQSCNKCRLFQSNSGI</sequence>
<keyword evidence="2" id="KW-1185">Reference proteome</keyword>
<accession>A0ABN7AZ46</accession>
<dbReference type="Proteomes" id="UP001307889">
    <property type="component" value="Chromosome 8"/>
</dbReference>
<evidence type="ECO:0000313" key="2">
    <source>
        <dbReference type="Proteomes" id="UP001307889"/>
    </source>
</evidence>
<reference evidence="1 2" key="1">
    <citation type="submission" date="2023-09" db="EMBL/GenBank/DDBJ databases">
        <title>Nesidiocoris tenuis whole genome shotgun sequence.</title>
        <authorList>
            <person name="Shibata T."/>
            <person name="Shimoda M."/>
            <person name="Kobayashi T."/>
            <person name="Uehara T."/>
        </authorList>
    </citation>
    <scope>NUCLEOTIDE SEQUENCE [LARGE SCALE GENOMIC DNA]</scope>
    <source>
        <strain evidence="1 2">Japan</strain>
    </source>
</reference>